<sequence length="146" mass="16640">MKVEVKIDESVSEPKIIIVTDKMTEEINEIVRTISGTQPQMIAGFKGDTVTMLDKRDILRIYAANGKVYAVTASDEYVLRYRLYELEECLKRESFVRISNSEVVNLKKVKNFDLSFTGTICVTLTDGTVTYVSRRYVSRIKEVLGI</sequence>
<dbReference type="PATRIC" id="fig|29343.3.peg.825"/>
<evidence type="ECO:0000313" key="7">
    <source>
        <dbReference type="Proteomes" id="UP000032431"/>
    </source>
</evidence>
<evidence type="ECO:0000256" key="2">
    <source>
        <dbReference type="ARBA" id="ARBA00023015"/>
    </source>
</evidence>
<dbReference type="PROSITE" id="PS50930">
    <property type="entry name" value="HTH_LYTTR"/>
    <property type="match status" value="1"/>
</dbReference>
<feature type="domain" description="HTH LytTR-type" evidence="5">
    <location>
        <begin position="42"/>
        <end position="146"/>
    </location>
</feature>
<dbReference type="KEGG" id="ccel:CCDG5_0786"/>
<dbReference type="GO" id="GO:0003677">
    <property type="term" value="F:DNA binding"/>
    <property type="evidence" value="ECO:0007669"/>
    <property type="project" value="UniProtKB-KW"/>
</dbReference>
<gene>
    <name evidence="6" type="ORF">CCDG5_0786</name>
</gene>
<dbReference type="OrthoDB" id="3186525at2"/>
<name>A0A078KS21_9FIRM</name>
<dbReference type="InterPro" id="IPR046947">
    <property type="entry name" value="LytR-like"/>
</dbReference>
<keyword evidence="1" id="KW-0963">Cytoplasm</keyword>
<dbReference type="GO" id="GO:0000156">
    <property type="term" value="F:phosphorelay response regulator activity"/>
    <property type="evidence" value="ECO:0007669"/>
    <property type="project" value="InterPro"/>
</dbReference>
<dbReference type="InterPro" id="IPR007492">
    <property type="entry name" value="LytTR_DNA-bd_dom"/>
</dbReference>
<dbReference type="Gene3D" id="2.40.50.1020">
    <property type="entry name" value="LytTr DNA-binding domain"/>
    <property type="match status" value="1"/>
</dbReference>
<evidence type="ECO:0000256" key="3">
    <source>
        <dbReference type="ARBA" id="ARBA00023125"/>
    </source>
</evidence>
<dbReference type="HOGENOM" id="CLU_106729_4_0_9"/>
<evidence type="ECO:0000259" key="5">
    <source>
        <dbReference type="PROSITE" id="PS50930"/>
    </source>
</evidence>
<dbReference type="AlphaFoldDB" id="A0A078KS21"/>
<dbReference type="Pfam" id="PF04397">
    <property type="entry name" value="LytTR"/>
    <property type="match status" value="1"/>
</dbReference>
<dbReference type="STRING" id="29343.CCDG5_0786"/>
<protein>
    <submittedName>
        <fullName evidence="6">Response regulator</fullName>
    </submittedName>
</protein>
<reference evidence="7" key="1">
    <citation type="submission" date="2014-07" db="EMBL/GenBank/DDBJ databases">
        <authorList>
            <person name="Wibberg D."/>
        </authorList>
    </citation>
    <scope>NUCLEOTIDE SEQUENCE [LARGE SCALE GENOMIC DNA]</scope>
    <source>
        <strain evidence="7">DG5</strain>
    </source>
</reference>
<dbReference type="PANTHER" id="PTHR37299:SF2">
    <property type="entry name" value="HTH LYTTR-TYPE DOMAIN-CONTAINING PROTEIN"/>
    <property type="match status" value="1"/>
</dbReference>
<proteinExistence type="predicted"/>
<keyword evidence="3" id="KW-0238">DNA-binding</keyword>
<keyword evidence="7" id="KW-1185">Reference proteome</keyword>
<keyword evidence="2" id="KW-0805">Transcription regulation</keyword>
<evidence type="ECO:0000313" key="6">
    <source>
        <dbReference type="EMBL" id="CDZ23915.1"/>
    </source>
</evidence>
<keyword evidence="4" id="KW-0804">Transcription</keyword>
<dbReference type="SMART" id="SM00850">
    <property type="entry name" value="LytTR"/>
    <property type="match status" value="1"/>
</dbReference>
<dbReference type="PANTHER" id="PTHR37299">
    <property type="entry name" value="TRANSCRIPTIONAL REGULATOR-RELATED"/>
    <property type="match status" value="1"/>
</dbReference>
<organism evidence="6 7">
    <name type="scientific">[Clostridium] cellulosi</name>
    <dbReference type="NCBI Taxonomy" id="29343"/>
    <lineage>
        <taxon>Bacteria</taxon>
        <taxon>Bacillati</taxon>
        <taxon>Bacillota</taxon>
        <taxon>Clostridia</taxon>
        <taxon>Eubacteriales</taxon>
        <taxon>Oscillospiraceae</taxon>
        <taxon>Oscillospiraceae incertae sedis</taxon>
    </lineage>
</organism>
<evidence type="ECO:0000256" key="1">
    <source>
        <dbReference type="ARBA" id="ARBA00022490"/>
    </source>
</evidence>
<dbReference type="EMBL" id="LM995447">
    <property type="protein sequence ID" value="CDZ23915.1"/>
    <property type="molecule type" value="Genomic_DNA"/>
</dbReference>
<accession>A0A078KS21</accession>
<dbReference type="Proteomes" id="UP000032431">
    <property type="component" value="Chromosome I"/>
</dbReference>
<evidence type="ECO:0000256" key="4">
    <source>
        <dbReference type="ARBA" id="ARBA00023163"/>
    </source>
</evidence>